<organism evidence="2 3">
    <name type="scientific">Kluyveromyces dobzhanskii CBS 2104</name>
    <dbReference type="NCBI Taxonomy" id="1427455"/>
    <lineage>
        <taxon>Eukaryota</taxon>
        <taxon>Fungi</taxon>
        <taxon>Dikarya</taxon>
        <taxon>Ascomycota</taxon>
        <taxon>Saccharomycotina</taxon>
        <taxon>Saccharomycetes</taxon>
        <taxon>Saccharomycetales</taxon>
        <taxon>Saccharomycetaceae</taxon>
        <taxon>Kluyveromyces</taxon>
    </lineage>
</organism>
<dbReference type="OrthoDB" id="4036671at2759"/>
<feature type="compositionally biased region" description="Polar residues" evidence="1">
    <location>
        <begin position="25"/>
        <end position="37"/>
    </location>
</feature>
<feature type="compositionally biased region" description="Low complexity" evidence="1">
    <location>
        <begin position="378"/>
        <end position="387"/>
    </location>
</feature>
<reference evidence="2 3" key="1">
    <citation type="submission" date="2014-03" db="EMBL/GenBank/DDBJ databases">
        <title>The genome of Kluyveromyces dobzhanskii.</title>
        <authorList>
            <person name="Nystedt B."/>
            <person name="Astrom S."/>
        </authorList>
    </citation>
    <scope>NUCLEOTIDE SEQUENCE [LARGE SCALE GENOMIC DNA]</scope>
    <source>
        <strain evidence="2 3">CBS 2104</strain>
    </source>
</reference>
<feature type="compositionally biased region" description="Polar residues" evidence="1">
    <location>
        <begin position="218"/>
        <end position="255"/>
    </location>
</feature>
<dbReference type="Proteomes" id="UP000031516">
    <property type="component" value="Unassembled WGS sequence"/>
</dbReference>
<feature type="region of interest" description="Disordered" evidence="1">
    <location>
        <begin position="218"/>
        <end position="319"/>
    </location>
</feature>
<dbReference type="Pfam" id="PF08513">
    <property type="entry name" value="LisH"/>
    <property type="match status" value="1"/>
</dbReference>
<feature type="compositionally biased region" description="Low complexity" evidence="1">
    <location>
        <begin position="345"/>
        <end position="358"/>
    </location>
</feature>
<dbReference type="SMART" id="SM00667">
    <property type="entry name" value="LisH"/>
    <property type="match status" value="1"/>
</dbReference>
<comment type="caution">
    <text evidence="2">The sequence shown here is derived from an EMBL/GenBank/DDBJ whole genome shotgun (WGS) entry which is preliminary data.</text>
</comment>
<evidence type="ECO:0000313" key="3">
    <source>
        <dbReference type="Proteomes" id="UP000031516"/>
    </source>
</evidence>
<accession>A0A0A8L5M6</accession>
<dbReference type="AlphaFoldDB" id="A0A0A8L5M6"/>
<feature type="compositionally biased region" description="Polar residues" evidence="1">
    <location>
        <begin position="410"/>
        <end position="426"/>
    </location>
</feature>
<keyword evidence="3" id="KW-1185">Reference proteome</keyword>
<dbReference type="EMBL" id="CCBQ010000037">
    <property type="protein sequence ID" value="CDO94173.1"/>
    <property type="molecule type" value="Genomic_DNA"/>
</dbReference>
<dbReference type="PROSITE" id="PS50896">
    <property type="entry name" value="LISH"/>
    <property type="match status" value="1"/>
</dbReference>
<feature type="compositionally biased region" description="Low complexity" evidence="1">
    <location>
        <begin position="295"/>
        <end position="310"/>
    </location>
</feature>
<dbReference type="InterPro" id="IPR006594">
    <property type="entry name" value="LisH"/>
</dbReference>
<protein>
    <submittedName>
        <fullName evidence="2">WGS project CCBQ000000000 data, contig 00106</fullName>
    </submittedName>
</protein>
<evidence type="ECO:0000313" key="2">
    <source>
        <dbReference type="EMBL" id="CDO94173.1"/>
    </source>
</evidence>
<feature type="region of interest" description="Disordered" evidence="1">
    <location>
        <begin position="345"/>
        <end position="470"/>
    </location>
</feature>
<gene>
    <name evidence="2" type="ORF">KLDO_g2451</name>
</gene>
<proteinExistence type="predicted"/>
<name>A0A0A8L5M6_9SACH</name>
<feature type="region of interest" description="Disordered" evidence="1">
    <location>
        <begin position="1"/>
        <end position="37"/>
    </location>
</feature>
<evidence type="ECO:0000256" key="1">
    <source>
        <dbReference type="SAM" id="MobiDB-lite"/>
    </source>
</evidence>
<feature type="compositionally biased region" description="Polar residues" evidence="1">
    <location>
        <begin position="454"/>
        <end position="466"/>
    </location>
</feature>
<sequence length="487" mass="53168">MAGPSVRQGDASNDPQGKRMKDEPNQGQENTPYNNNDIADPFVYDAMAKNSKQLLYAHIYNYLVQNHHLDTAKKFLQEANVPLSREVPQYSMNGDKLLNSKMLMNSPDTFLLEWWQSLWALNEYVETTPNESLTNLKHFNERTVPILPQVPPQEFVPRVERSGSTAPMMGVPNNLTHLQQQQQQHMRSVPSPGSIPASYGANANSFLAGLPVQAPDSFQSVPANTPTSGLRNVPGQSSYNTTVTATLGSSKSTPKAQHAISGAKGKQAKKGSTNNKGRDPNIASKTQAGTEAKSTKGAASSAKVKKASPSGSRQVQANWTKLQQQQQQQQQQQIRIQYQEMMTMMQQQQQQQQQQQRQPNNPNILPGQGNASGGPGGSQQYIQQQGGYEDVISAQQPDGPSNKDPFSISLPGQQSQNVDSYGTHNNVGLPVSSEATDKNTKAQPPSSMDPFRSQDFNTLPGSSNAKLSLGQFDMSGLSSEFIGGWKQ</sequence>